<dbReference type="InterPro" id="IPR038672">
    <property type="entry name" value="CpcT/CpeT_sf"/>
</dbReference>
<dbReference type="Gene3D" id="2.40.128.590">
    <property type="entry name" value="CpcT/CpeT domain"/>
    <property type="match status" value="1"/>
</dbReference>
<feature type="chain" id="PRO_5002111605" description="Lipocalin/cytosolic fatty-acid binding domain-containing protein" evidence="1">
    <location>
        <begin position="24"/>
        <end position="226"/>
    </location>
</feature>
<reference evidence="2" key="1">
    <citation type="submission" date="2014-12" db="EMBL/GenBank/DDBJ databases">
        <title>Insight into the proteome of Arion vulgaris.</title>
        <authorList>
            <person name="Aradska J."/>
            <person name="Bulat T."/>
            <person name="Smidak R."/>
            <person name="Sarate P."/>
            <person name="Gangsoo J."/>
            <person name="Sialana F."/>
            <person name="Bilban M."/>
            <person name="Lubec G."/>
        </authorList>
    </citation>
    <scope>NUCLEOTIDE SEQUENCE</scope>
    <source>
        <tissue evidence="2">Skin</tissue>
    </source>
</reference>
<proteinExistence type="predicted"/>
<dbReference type="AlphaFoldDB" id="A0A0B7AEE9"/>
<feature type="signal peptide" evidence="1">
    <location>
        <begin position="1"/>
        <end position="23"/>
    </location>
</feature>
<keyword evidence="1" id="KW-0732">Signal</keyword>
<evidence type="ECO:0000256" key="1">
    <source>
        <dbReference type="SAM" id="SignalP"/>
    </source>
</evidence>
<organism evidence="2">
    <name type="scientific">Arion vulgaris</name>
    <dbReference type="NCBI Taxonomy" id="1028688"/>
    <lineage>
        <taxon>Eukaryota</taxon>
        <taxon>Metazoa</taxon>
        <taxon>Spiralia</taxon>
        <taxon>Lophotrochozoa</taxon>
        <taxon>Mollusca</taxon>
        <taxon>Gastropoda</taxon>
        <taxon>Heterobranchia</taxon>
        <taxon>Euthyneura</taxon>
        <taxon>Panpulmonata</taxon>
        <taxon>Eupulmonata</taxon>
        <taxon>Stylommatophora</taxon>
        <taxon>Helicina</taxon>
        <taxon>Arionoidea</taxon>
        <taxon>Arionidae</taxon>
        <taxon>Arion</taxon>
    </lineage>
</organism>
<evidence type="ECO:0008006" key="3">
    <source>
        <dbReference type="Google" id="ProtNLM"/>
    </source>
</evidence>
<sequence length="226" mass="25167">MMSAREGFVILLICFSMIGPVASQDLSDKILDFLSIYTGNWDNKARVEKGLTDHVLYQGRSIPVDIIALRPAATLFLETAMNGIIHILAVAVVRQESDDTISVTPYNFTDMTKYKPGQFGQFDPNELANITFADLHGDKTCTATYEFESPTDIVGEWSDCRHEYTEGKHPQYFEMINCDHFTAGVTKGMGEAPTRVPNELSHSGSRYPLVRAPATYISPCDKKLSD</sequence>
<gene>
    <name evidence="2" type="primary">ORF113914</name>
</gene>
<evidence type="ECO:0000313" key="2">
    <source>
        <dbReference type="EMBL" id="CEK79163.1"/>
    </source>
</evidence>
<dbReference type="EMBL" id="HACG01032298">
    <property type="protein sequence ID" value="CEK79163.1"/>
    <property type="molecule type" value="Transcribed_RNA"/>
</dbReference>
<accession>A0A0B7AEE9</accession>
<protein>
    <recommendedName>
        <fullName evidence="3">Lipocalin/cytosolic fatty-acid binding domain-containing protein</fullName>
    </recommendedName>
</protein>
<name>A0A0B7AEE9_9EUPU</name>